<gene>
    <name evidence="2" type="ORF">Lsan_0638</name>
</gene>
<dbReference type="Proteomes" id="UP000054703">
    <property type="component" value="Unassembled WGS sequence"/>
</dbReference>
<keyword evidence="3" id="KW-1185">Reference proteome</keyword>
<dbReference type="RefSeq" id="WP_058513101.1">
    <property type="nucleotide sequence ID" value="NZ_LNYU01000011.1"/>
</dbReference>
<dbReference type="AlphaFoldDB" id="A0A0W0ZBJ9"/>
<dbReference type="STRING" id="45074.Lsan_0638"/>
<dbReference type="EMBL" id="LNYU01000011">
    <property type="protein sequence ID" value="KTD66206.1"/>
    <property type="molecule type" value="Genomic_DNA"/>
</dbReference>
<evidence type="ECO:0000256" key="1">
    <source>
        <dbReference type="SAM" id="SignalP"/>
    </source>
</evidence>
<protein>
    <submittedName>
        <fullName evidence="2">Conjugal transfer mating pair stabilization protein TraN</fullName>
    </submittedName>
</protein>
<keyword evidence="1" id="KW-0732">Signal</keyword>
<evidence type="ECO:0000313" key="3">
    <source>
        <dbReference type="Proteomes" id="UP000054703"/>
    </source>
</evidence>
<feature type="chain" id="PRO_5006918498" evidence="1">
    <location>
        <begin position="21"/>
        <end position="448"/>
    </location>
</feature>
<organism evidence="2 3">
    <name type="scientific">Legionella santicrucis</name>
    <dbReference type="NCBI Taxonomy" id="45074"/>
    <lineage>
        <taxon>Bacteria</taxon>
        <taxon>Pseudomonadati</taxon>
        <taxon>Pseudomonadota</taxon>
        <taxon>Gammaproteobacteria</taxon>
        <taxon>Legionellales</taxon>
        <taxon>Legionellaceae</taxon>
        <taxon>Legionella</taxon>
    </lineage>
</organism>
<evidence type="ECO:0000313" key="2">
    <source>
        <dbReference type="EMBL" id="KTD66206.1"/>
    </source>
</evidence>
<sequence>MFKCASGVILIFGLIATALANTTAQDFPQLKEYAKSLRGQTREALNHFHPETTFKDYNENPTQKQYYNGVETEKTDLSAASRQALKEDRGGQEVINHFGERQFEVNTQSTVIQQAKLIEEESFSITHGISNDRIHCDETPQECDLKTHDELCHTSRRLPDGQCSKKLKVEVNKEHINQHMNIEFTVKKKWEGYISVNLTTGAITNAVSGQVNSPVALKQPCDGLKATIHSIRNNGQAAPWVKVSTYPSCKNNGLLVLHLTQKWARYYPIQIRLTFDALSRAYVNEEHWDTDCGVLEGSGLCQVKKEQCTESNTTHVIEGLPVTRPCWAYDATYSCVSARADECVAQKNKGCLQSSSRCTLIENNACSLYEQVYRCQEKVCPKPIPCLKNLFCADGECTQNNATQNEDFGAAMAPLSVVGEAGREFGKTQATLFSGHQVTCKIWIFDLV</sequence>
<comment type="caution">
    <text evidence="2">The sequence shown here is derived from an EMBL/GenBank/DDBJ whole genome shotgun (WGS) entry which is preliminary data.</text>
</comment>
<accession>A0A0W0ZBJ9</accession>
<dbReference type="Pfam" id="PF06986">
    <property type="entry name" value="F_T4SS_TraN"/>
    <property type="match status" value="1"/>
</dbReference>
<dbReference type="InterPro" id="IPR014121">
    <property type="entry name" value="TraN_Ftype"/>
</dbReference>
<feature type="non-terminal residue" evidence="2">
    <location>
        <position position="448"/>
    </location>
</feature>
<proteinExistence type="predicted"/>
<reference evidence="2 3" key="1">
    <citation type="submission" date="2015-11" db="EMBL/GenBank/DDBJ databases">
        <title>Genomic analysis of 38 Legionella species identifies large and diverse effector repertoires.</title>
        <authorList>
            <person name="Burstein D."/>
            <person name="Amaro F."/>
            <person name="Zusman T."/>
            <person name="Lifshitz Z."/>
            <person name="Cohen O."/>
            <person name="Gilbert J.A."/>
            <person name="Pupko T."/>
            <person name="Shuman H.A."/>
            <person name="Segal G."/>
        </authorList>
    </citation>
    <scope>NUCLEOTIDE SEQUENCE [LARGE SCALE GENOMIC DNA]</scope>
    <source>
        <strain evidence="2 3">SC-63-C7</strain>
    </source>
</reference>
<name>A0A0W0ZBJ9_9GAMM</name>
<feature type="signal peptide" evidence="1">
    <location>
        <begin position="1"/>
        <end position="20"/>
    </location>
</feature>